<feature type="transmembrane region" description="Helical" evidence="13">
    <location>
        <begin position="297"/>
        <end position="317"/>
    </location>
</feature>
<evidence type="ECO:0000256" key="4">
    <source>
        <dbReference type="ARBA" id="ARBA00022519"/>
    </source>
</evidence>
<dbReference type="InterPro" id="IPR017871">
    <property type="entry name" value="ABC_transporter-like_CS"/>
</dbReference>
<dbReference type="InterPro" id="IPR003593">
    <property type="entry name" value="AAA+_ATPase"/>
</dbReference>
<dbReference type="Pfam" id="PF00005">
    <property type="entry name" value="ABC_tran"/>
    <property type="match status" value="1"/>
</dbReference>
<dbReference type="InterPro" id="IPR017911">
    <property type="entry name" value="MacB-like_ATP-bd"/>
</dbReference>
<dbReference type="PANTHER" id="PTHR30572">
    <property type="entry name" value="MEMBRANE COMPONENT OF TRANSPORTER-RELATED"/>
    <property type="match status" value="1"/>
</dbReference>
<dbReference type="PANTHER" id="PTHR30572:SF14">
    <property type="entry name" value="MACROLIDE EXPORT ATP-BINDING_PERMEASE PROTEIN MACB"/>
    <property type="match status" value="1"/>
</dbReference>
<evidence type="ECO:0000256" key="5">
    <source>
        <dbReference type="ARBA" id="ARBA00022692"/>
    </source>
</evidence>
<evidence type="ECO:0000313" key="15">
    <source>
        <dbReference type="EMBL" id="TRW50475.1"/>
    </source>
</evidence>
<accession>A0A552X622</accession>
<dbReference type="CDD" id="cd03255">
    <property type="entry name" value="ABC_MJ0796_LolCDE_FtsE"/>
    <property type="match status" value="1"/>
</dbReference>
<keyword evidence="6" id="KW-0547">Nucleotide-binding</keyword>
<dbReference type="OrthoDB" id="9770036at2"/>
<evidence type="ECO:0000256" key="12">
    <source>
        <dbReference type="ARBA" id="ARBA00041199"/>
    </source>
</evidence>
<feature type="transmembrane region" description="Helical" evidence="13">
    <location>
        <begin position="548"/>
        <end position="574"/>
    </location>
</feature>
<evidence type="ECO:0000256" key="10">
    <source>
        <dbReference type="ARBA" id="ARBA00023136"/>
    </source>
</evidence>
<dbReference type="Pfam" id="PF02687">
    <property type="entry name" value="FtsX"/>
    <property type="match status" value="1"/>
</dbReference>
<keyword evidence="10 13" id="KW-0472">Membrane</keyword>
<feature type="domain" description="ABC transporter" evidence="14">
    <location>
        <begin position="32"/>
        <end position="270"/>
    </location>
</feature>
<dbReference type="GO" id="GO:0016887">
    <property type="term" value="F:ATP hydrolysis activity"/>
    <property type="evidence" value="ECO:0007669"/>
    <property type="project" value="InterPro"/>
</dbReference>
<evidence type="ECO:0000256" key="11">
    <source>
        <dbReference type="ARBA" id="ARBA00038388"/>
    </source>
</evidence>
<keyword evidence="4" id="KW-0997">Cell inner membrane</keyword>
<proteinExistence type="inferred from homology"/>
<keyword evidence="8" id="KW-1278">Translocase</keyword>
<dbReference type="InterPro" id="IPR050250">
    <property type="entry name" value="Macrolide_Exporter_MacB"/>
</dbReference>
<dbReference type="RefSeq" id="WP_143235511.1">
    <property type="nucleotide sequence ID" value="NZ_VJWL01000001.1"/>
</dbReference>
<evidence type="ECO:0000256" key="9">
    <source>
        <dbReference type="ARBA" id="ARBA00022989"/>
    </source>
</evidence>
<keyword evidence="9 13" id="KW-1133">Transmembrane helix</keyword>
<keyword evidence="2" id="KW-0813">Transport</keyword>
<evidence type="ECO:0000256" key="6">
    <source>
        <dbReference type="ARBA" id="ARBA00022741"/>
    </source>
</evidence>
<dbReference type="PROSITE" id="PS50893">
    <property type="entry name" value="ABC_TRANSPORTER_2"/>
    <property type="match status" value="1"/>
</dbReference>
<dbReference type="InterPro" id="IPR025857">
    <property type="entry name" value="MacB_PCD"/>
</dbReference>
<gene>
    <name evidence="15" type="primary">macB</name>
    <name evidence="15" type="ORF">FM042_06525</name>
</gene>
<evidence type="ECO:0000256" key="1">
    <source>
        <dbReference type="ARBA" id="ARBA00004429"/>
    </source>
</evidence>
<protein>
    <recommendedName>
        <fullName evidence="12">Pyoverdine export ATP-binding/permease protein PvdT</fullName>
    </recommendedName>
</protein>
<evidence type="ECO:0000256" key="3">
    <source>
        <dbReference type="ARBA" id="ARBA00022475"/>
    </source>
</evidence>
<evidence type="ECO:0000313" key="16">
    <source>
        <dbReference type="Proteomes" id="UP000320359"/>
    </source>
</evidence>
<dbReference type="InterPro" id="IPR003838">
    <property type="entry name" value="ABC3_permease_C"/>
</dbReference>
<dbReference type="Proteomes" id="UP000320359">
    <property type="component" value="Unassembled WGS sequence"/>
</dbReference>
<name>A0A552X622_9GAMM</name>
<feature type="transmembrane region" description="Helical" evidence="13">
    <location>
        <begin position="595"/>
        <end position="624"/>
    </location>
</feature>
<comment type="similarity">
    <text evidence="11">Belongs to the ABC transporter superfamily. Macrolide exporter (TC 3.A.1.122) family.</text>
</comment>
<sequence>MTDSVSDTLTADPVVTTGKAPVKTRSGGEPLIRIRGVTKSYQTGALTTQVLHGIDMDIEQGDFVAIVGSSGSGKSTLMNILGCLDKPSSGEYWFKGERVADMDPDDLARLRRGAFGFVFQQYNLLGGANAVANTELPASYTALSSDARRARAEALLTRLGLAERMHHKPTELSGGQQQRVSIARALMNGGEIILADEPTGALDSQSGQEVMALLQDLSEQGHTVIVITHDHDVAAHAERVIELKDGHILSDKRLRERQSSATPPAGPGVSQPSSVLDLMRAFFTAFGALRQNIFRTALTLLGIVIGVAAVISMLAIGQGARQDVVDRISAMGSNLLSVFPGAPNQRGRWGVATLTPEDADAINAIPEVLAAVPELTGNRTLRREGFDKETQVNATYASFPIARQWEVARGSFFTDEDDQLYATVAVIGQTVARQLFPDRDPLGEVMLINNVLFRVIGVMSERGASPWGQDQDDVVFVPFNTGSLRLFGQRWVRNITVAAVSSDSQVMEVAHDKVHAILLERHGVEDFTIRNMASIIETATETQNTMTLLLGVIAVISLVVGGIGVMNIMLVSVTERTREIGIRMAVGAKRAQIRLQFLIEAVTVALLGGVIGVALGLGITWVIASLGTTVVFATTPVLLAFGCSFLTGLIFGYVPARKAAQLDPVQALASE</sequence>
<comment type="caution">
    <text evidence="15">The sequence shown here is derived from an EMBL/GenBank/DDBJ whole genome shotgun (WGS) entry which is preliminary data.</text>
</comment>
<dbReference type="AlphaFoldDB" id="A0A552X622"/>
<keyword evidence="3" id="KW-1003">Cell membrane</keyword>
<dbReference type="PROSITE" id="PS00211">
    <property type="entry name" value="ABC_TRANSPORTER_1"/>
    <property type="match status" value="1"/>
</dbReference>
<evidence type="ECO:0000256" key="13">
    <source>
        <dbReference type="SAM" id="Phobius"/>
    </source>
</evidence>
<dbReference type="GO" id="GO:0005524">
    <property type="term" value="F:ATP binding"/>
    <property type="evidence" value="ECO:0007669"/>
    <property type="project" value="UniProtKB-KW"/>
</dbReference>
<comment type="subcellular location">
    <subcellularLocation>
        <location evidence="1">Cell inner membrane</location>
        <topology evidence="1">Multi-pass membrane protein</topology>
    </subcellularLocation>
</comment>
<dbReference type="InterPro" id="IPR003439">
    <property type="entry name" value="ABC_transporter-like_ATP-bd"/>
</dbReference>
<evidence type="ECO:0000256" key="7">
    <source>
        <dbReference type="ARBA" id="ARBA00022840"/>
    </source>
</evidence>
<dbReference type="GO" id="GO:1902495">
    <property type="term" value="C:transmembrane transporter complex"/>
    <property type="evidence" value="ECO:0007669"/>
    <property type="project" value="UniProtKB-ARBA"/>
</dbReference>
<dbReference type="Gene3D" id="3.40.50.300">
    <property type="entry name" value="P-loop containing nucleotide triphosphate hydrolases"/>
    <property type="match status" value="1"/>
</dbReference>
<evidence type="ECO:0000259" key="14">
    <source>
        <dbReference type="PROSITE" id="PS50893"/>
    </source>
</evidence>
<dbReference type="SUPFAM" id="SSF52540">
    <property type="entry name" value="P-loop containing nucleoside triphosphate hydrolases"/>
    <property type="match status" value="1"/>
</dbReference>
<reference evidence="15 16" key="1">
    <citation type="submission" date="2019-07" db="EMBL/GenBank/DDBJ databases">
        <authorList>
            <person name="Yang M."/>
            <person name="Zhao D."/>
            <person name="Xiang H."/>
        </authorList>
    </citation>
    <scope>NUCLEOTIDE SEQUENCE [LARGE SCALE GENOMIC DNA]</scope>
    <source>
        <strain evidence="15 16">IM1326</strain>
    </source>
</reference>
<keyword evidence="5 13" id="KW-0812">Transmembrane</keyword>
<dbReference type="InterPro" id="IPR027417">
    <property type="entry name" value="P-loop_NTPase"/>
</dbReference>
<keyword evidence="7" id="KW-0067">ATP-binding</keyword>
<dbReference type="Pfam" id="PF12704">
    <property type="entry name" value="MacB_PCD"/>
    <property type="match status" value="1"/>
</dbReference>
<evidence type="ECO:0000256" key="2">
    <source>
        <dbReference type="ARBA" id="ARBA00022448"/>
    </source>
</evidence>
<dbReference type="GO" id="GO:0022857">
    <property type="term" value="F:transmembrane transporter activity"/>
    <property type="evidence" value="ECO:0007669"/>
    <property type="project" value="TreeGrafter"/>
</dbReference>
<dbReference type="EMBL" id="VJWL01000001">
    <property type="protein sequence ID" value="TRW50475.1"/>
    <property type="molecule type" value="Genomic_DNA"/>
</dbReference>
<dbReference type="FunFam" id="3.40.50.300:FF:000032">
    <property type="entry name" value="Export ABC transporter ATP-binding protein"/>
    <property type="match status" value="1"/>
</dbReference>
<feature type="transmembrane region" description="Helical" evidence="13">
    <location>
        <begin position="630"/>
        <end position="654"/>
    </location>
</feature>
<dbReference type="SMART" id="SM00382">
    <property type="entry name" value="AAA"/>
    <property type="match status" value="1"/>
</dbReference>
<keyword evidence="16" id="KW-1185">Reference proteome</keyword>
<dbReference type="GO" id="GO:0005886">
    <property type="term" value="C:plasma membrane"/>
    <property type="evidence" value="ECO:0007669"/>
    <property type="project" value="UniProtKB-SubCell"/>
</dbReference>
<evidence type="ECO:0000256" key="8">
    <source>
        <dbReference type="ARBA" id="ARBA00022967"/>
    </source>
</evidence>
<organism evidence="15 16">
    <name type="scientific">Aliidiomarina halalkaliphila</name>
    <dbReference type="NCBI Taxonomy" id="2593535"/>
    <lineage>
        <taxon>Bacteria</taxon>
        <taxon>Pseudomonadati</taxon>
        <taxon>Pseudomonadota</taxon>
        <taxon>Gammaproteobacteria</taxon>
        <taxon>Alteromonadales</taxon>
        <taxon>Idiomarinaceae</taxon>
        <taxon>Aliidiomarina</taxon>
    </lineage>
</organism>